<dbReference type="OrthoDB" id="1683831at2759"/>
<feature type="region of interest" description="Disordered" evidence="1">
    <location>
        <begin position="1"/>
        <end position="20"/>
    </location>
</feature>
<evidence type="ECO:0000256" key="1">
    <source>
        <dbReference type="SAM" id="MobiDB-lite"/>
    </source>
</evidence>
<sequence>MNGSRPAPSSKLRDAATRKHTASVISMSSSNYEANPVHKEIDEDQNLLNTPAVRNILGFDQRFDRVEEQELLAEMNCHWLLSIDDFKVPIDHPQGMITQMSPLNDNHMFLLVPFDEAVPDIDYRELHQIIRELTIGIYVLNQHPFLQLEANFDQSTSCQLPVAYVDTKLGQIMINTDYWLKALWHGSYFPREKRIKFTERWRQMIDVDANGIAQTKKSVFYEFMNSGLSDICKEPDYAAIFEDRPSDVMGKKDDSNSLAFGVGMTAANSGFLHGNQPASINMQEYSNMSENEIRDNLNTLKECADDVSVLMTFGLNSVRSYKNIYEIDSDYSINACVRGDNQKVDNKLLEKIKPILNNHENFLRENFEKKIEIKKNLIYLKIISFLTPFLIGLKRRMKIPDMNNLLPLMTGDDVQTERELPPLMLGSDFRTSRFVPLINQEKNSYFHLHGGIQFELETCPLSQFNLEKEYDKIASKSTEVLKSYLDSEQLQEYKIPFIIMIGVQPETLAGRYPKNRLSIQ</sequence>
<organism evidence="2 3">
    <name type="scientific">Brachionus plicatilis</name>
    <name type="common">Marine rotifer</name>
    <name type="synonym">Brachionus muelleri</name>
    <dbReference type="NCBI Taxonomy" id="10195"/>
    <lineage>
        <taxon>Eukaryota</taxon>
        <taxon>Metazoa</taxon>
        <taxon>Spiralia</taxon>
        <taxon>Gnathifera</taxon>
        <taxon>Rotifera</taxon>
        <taxon>Eurotatoria</taxon>
        <taxon>Monogononta</taxon>
        <taxon>Pseudotrocha</taxon>
        <taxon>Ploima</taxon>
        <taxon>Brachionidae</taxon>
        <taxon>Brachionus</taxon>
    </lineage>
</organism>
<protein>
    <submittedName>
        <fullName evidence="2">Ankyrin and armadillo repeat-containing</fullName>
    </submittedName>
</protein>
<dbReference type="EMBL" id="REGN01002052">
    <property type="protein sequence ID" value="RNA30706.1"/>
    <property type="molecule type" value="Genomic_DNA"/>
</dbReference>
<reference evidence="2 3" key="1">
    <citation type="journal article" date="2018" name="Sci. Rep.">
        <title>Genomic signatures of local adaptation to the degree of environmental predictability in rotifers.</title>
        <authorList>
            <person name="Franch-Gras L."/>
            <person name="Hahn C."/>
            <person name="Garcia-Roger E.M."/>
            <person name="Carmona M.J."/>
            <person name="Serra M."/>
            <person name="Gomez A."/>
        </authorList>
    </citation>
    <scope>NUCLEOTIDE SEQUENCE [LARGE SCALE GENOMIC DNA]</scope>
    <source>
        <strain evidence="2">HYR1</strain>
    </source>
</reference>
<evidence type="ECO:0000313" key="3">
    <source>
        <dbReference type="Proteomes" id="UP000276133"/>
    </source>
</evidence>
<dbReference type="Proteomes" id="UP000276133">
    <property type="component" value="Unassembled WGS sequence"/>
</dbReference>
<keyword evidence="3" id="KW-1185">Reference proteome</keyword>
<accession>A0A3M7S4H5</accession>
<comment type="caution">
    <text evidence="2">The sequence shown here is derived from an EMBL/GenBank/DDBJ whole genome shotgun (WGS) entry which is preliminary data.</text>
</comment>
<dbReference type="InterPro" id="IPR043379">
    <property type="entry name" value="ANKAR"/>
</dbReference>
<name>A0A3M7S4H5_BRAPC</name>
<dbReference type="PANTHER" id="PTHR46464">
    <property type="entry name" value="ANK_REP_REGION DOMAIN-CONTAINING PROTEIN"/>
    <property type="match status" value="1"/>
</dbReference>
<gene>
    <name evidence="2" type="ORF">BpHYR1_029576</name>
</gene>
<proteinExistence type="predicted"/>
<dbReference type="PANTHER" id="PTHR46464:SF1">
    <property type="entry name" value="ANKYRIN AND ARMADILLO REPEAT-CONTAINING PROTEIN"/>
    <property type="match status" value="1"/>
</dbReference>
<dbReference type="AlphaFoldDB" id="A0A3M7S4H5"/>
<dbReference type="STRING" id="10195.A0A3M7S4H5"/>
<evidence type="ECO:0000313" key="2">
    <source>
        <dbReference type="EMBL" id="RNA30706.1"/>
    </source>
</evidence>